<dbReference type="PANTHER" id="PTHR32382">
    <property type="entry name" value="FASCICLIN-LIKE ARABINOGALACTAN PROTEIN"/>
    <property type="match status" value="1"/>
</dbReference>
<dbReference type="Proteomes" id="UP000324705">
    <property type="component" value="Chromosome 5A"/>
</dbReference>
<evidence type="ECO:0000256" key="2">
    <source>
        <dbReference type="ARBA" id="ARBA00007843"/>
    </source>
</evidence>
<keyword evidence="7" id="KW-0449">Lipoprotein</keyword>
<dbReference type="AlphaFoldDB" id="A0A9R0WQR4"/>
<evidence type="ECO:0000256" key="3">
    <source>
        <dbReference type="ARBA" id="ARBA00022475"/>
    </source>
</evidence>
<dbReference type="GO" id="GO:0098552">
    <property type="term" value="C:side of membrane"/>
    <property type="evidence" value="ECO:0007669"/>
    <property type="project" value="UniProtKB-KW"/>
</dbReference>
<evidence type="ECO:0000256" key="4">
    <source>
        <dbReference type="ARBA" id="ARBA00022622"/>
    </source>
</evidence>
<keyword evidence="3" id="KW-1003">Cell membrane</keyword>
<dbReference type="Pfam" id="PF02469">
    <property type="entry name" value="Fasciclin"/>
    <property type="match status" value="1"/>
</dbReference>
<feature type="chain" id="PRO_5040280637" description="FAS1 domain-containing protein" evidence="9">
    <location>
        <begin position="25"/>
        <end position="389"/>
    </location>
</feature>
<feature type="signal peptide" evidence="9">
    <location>
        <begin position="1"/>
        <end position="24"/>
    </location>
</feature>
<keyword evidence="4" id="KW-0336">GPI-anchor</keyword>
<dbReference type="EMBL" id="LT934119">
    <property type="protein sequence ID" value="VAI19356.1"/>
    <property type="molecule type" value="Genomic_DNA"/>
</dbReference>
<dbReference type="GO" id="GO:0005886">
    <property type="term" value="C:plasma membrane"/>
    <property type="evidence" value="ECO:0007669"/>
    <property type="project" value="UniProtKB-SubCell"/>
</dbReference>
<dbReference type="PROSITE" id="PS50213">
    <property type="entry name" value="FAS1"/>
    <property type="match status" value="1"/>
</dbReference>
<reference evidence="11 12" key="1">
    <citation type="submission" date="2017-09" db="EMBL/GenBank/DDBJ databases">
        <authorList>
            <consortium name="International Durum Wheat Genome Sequencing Consortium (IDWGSC)"/>
            <person name="Milanesi L."/>
        </authorList>
    </citation>
    <scope>NUCLEOTIDE SEQUENCE [LARGE SCALE GENOMIC DNA]</scope>
    <source>
        <strain evidence="12">cv. Svevo</strain>
    </source>
</reference>
<evidence type="ECO:0000256" key="8">
    <source>
        <dbReference type="SAM" id="MobiDB-lite"/>
    </source>
</evidence>
<comment type="subcellular location">
    <subcellularLocation>
        <location evidence="1">Cell membrane</location>
        <topology evidence="1">Lipid-anchor</topology>
        <topology evidence="1">GPI-anchor</topology>
    </subcellularLocation>
</comment>
<proteinExistence type="inferred from homology"/>
<keyword evidence="6" id="KW-0472">Membrane</keyword>
<evidence type="ECO:0000313" key="12">
    <source>
        <dbReference type="Proteomes" id="UP000324705"/>
    </source>
</evidence>
<dbReference type="FunFam" id="2.30.180.10:FF:000010">
    <property type="entry name" value="Fasciclin-like arabinogalactan protein 2"/>
    <property type="match status" value="1"/>
</dbReference>
<evidence type="ECO:0000259" key="10">
    <source>
        <dbReference type="PROSITE" id="PS50213"/>
    </source>
</evidence>
<dbReference type="Gramene" id="TRITD5Av1G165620.4">
    <property type="protein sequence ID" value="TRITD5Av1G165620.4"/>
    <property type="gene ID" value="TRITD5Av1G165620"/>
</dbReference>
<keyword evidence="12" id="KW-1185">Reference proteome</keyword>
<accession>A0A9R0WQR4</accession>
<dbReference type="PANTHER" id="PTHR32382:SF80">
    <property type="entry name" value="OS08G0321000 PROTEIN"/>
    <property type="match status" value="1"/>
</dbReference>
<evidence type="ECO:0000313" key="11">
    <source>
        <dbReference type="EMBL" id="VAI19356.1"/>
    </source>
</evidence>
<evidence type="ECO:0000256" key="1">
    <source>
        <dbReference type="ARBA" id="ARBA00004609"/>
    </source>
</evidence>
<evidence type="ECO:0000256" key="7">
    <source>
        <dbReference type="ARBA" id="ARBA00023288"/>
    </source>
</evidence>
<feature type="domain" description="FAS1" evidence="10">
    <location>
        <begin position="24"/>
        <end position="173"/>
    </location>
</feature>
<feature type="compositionally biased region" description="Basic residues" evidence="8">
    <location>
        <begin position="322"/>
        <end position="331"/>
    </location>
</feature>
<dbReference type="SUPFAM" id="SSF82153">
    <property type="entry name" value="FAS1 domain"/>
    <property type="match status" value="2"/>
</dbReference>
<protein>
    <recommendedName>
        <fullName evidence="10">FAS1 domain-containing protein</fullName>
    </recommendedName>
</protein>
<keyword evidence="4" id="KW-0325">Glycoprotein</keyword>
<dbReference type="InterPro" id="IPR000782">
    <property type="entry name" value="FAS1_domain"/>
</dbReference>
<evidence type="ECO:0000256" key="9">
    <source>
        <dbReference type="SAM" id="SignalP"/>
    </source>
</evidence>
<feature type="region of interest" description="Disordered" evidence="8">
    <location>
        <begin position="311"/>
        <end position="368"/>
    </location>
</feature>
<evidence type="ECO:0000256" key="6">
    <source>
        <dbReference type="ARBA" id="ARBA00023136"/>
    </source>
</evidence>
<dbReference type="InterPro" id="IPR033254">
    <property type="entry name" value="Plant_FLA"/>
</dbReference>
<name>A0A9R0WQR4_TRITD</name>
<keyword evidence="5 9" id="KW-0732">Signal</keyword>
<feature type="compositionally biased region" description="Acidic residues" evidence="8">
    <location>
        <begin position="338"/>
        <end position="356"/>
    </location>
</feature>
<sequence length="389" mass="40896">MEARRRTLLVALAVLALAAAAAEGYNITKILAEYPEYSQFNKLLTQTRLAQDINKRRTITVLVVANGDMGGLAGGGRTLQTIRHMLQIHVLVDYYGGKKLHQLAHGVTACSTMFQESGAAPGMSGYVNITQHRGGKVTFTAEDAEDSAPSSAFVKSVKEIPYDLAVLQISKVLASPEAEAPVAAPAPVNITELLSKKYCKSFAGLLAADADAYSTINATKDNGLTLFCPVDSAVASFMPKYKNLTAKGRTAILLYHAVPDYYSLQLLTSNSGKVSTLATSNVAKKDYSFDVEKDGETAELDTKELYKIAKDIAPAPAPEAPKKKKTTKKKPSAAASPSDDDDDDDSAADSPDDSSSDDATADKDGAAPSAVAGWVTAAVAVASALALAA</sequence>
<organism evidence="11 12">
    <name type="scientific">Triticum turgidum subsp. durum</name>
    <name type="common">Durum wheat</name>
    <name type="synonym">Triticum durum</name>
    <dbReference type="NCBI Taxonomy" id="4567"/>
    <lineage>
        <taxon>Eukaryota</taxon>
        <taxon>Viridiplantae</taxon>
        <taxon>Streptophyta</taxon>
        <taxon>Embryophyta</taxon>
        <taxon>Tracheophyta</taxon>
        <taxon>Spermatophyta</taxon>
        <taxon>Magnoliopsida</taxon>
        <taxon>Liliopsida</taxon>
        <taxon>Poales</taxon>
        <taxon>Poaceae</taxon>
        <taxon>BOP clade</taxon>
        <taxon>Pooideae</taxon>
        <taxon>Triticodae</taxon>
        <taxon>Triticeae</taxon>
        <taxon>Triticinae</taxon>
        <taxon>Triticum</taxon>
    </lineage>
</organism>
<evidence type="ECO:0000256" key="5">
    <source>
        <dbReference type="ARBA" id="ARBA00022729"/>
    </source>
</evidence>
<dbReference type="InterPro" id="IPR036378">
    <property type="entry name" value="FAS1_dom_sf"/>
</dbReference>
<dbReference type="Gene3D" id="2.30.180.10">
    <property type="entry name" value="FAS1 domain"/>
    <property type="match status" value="2"/>
</dbReference>
<gene>
    <name evidence="11" type="ORF">TRITD_5Av1G165620</name>
</gene>
<comment type="similarity">
    <text evidence="2">Belongs to the fasciclin-like AGP family.</text>
</comment>